<keyword evidence="3" id="KW-0804">Transcription</keyword>
<keyword evidence="6" id="KW-1185">Reference proteome</keyword>
<sequence>MGKAYTPETAAADVAAAMRVLEGRWKLILLFHLFGGQVRRYSELEKSIPGISQKMLAQQLRALEADGLVRRTVYPEVPPKVEYQLTDWGQALCPVLDALLSWREGKPPAAVDGREP</sequence>
<dbReference type="InterPro" id="IPR036388">
    <property type="entry name" value="WH-like_DNA-bd_sf"/>
</dbReference>
<feature type="domain" description="HTH hxlR-type" evidence="4">
    <location>
        <begin position="6"/>
        <end position="111"/>
    </location>
</feature>
<dbReference type="PROSITE" id="PS51118">
    <property type="entry name" value="HTH_HXLR"/>
    <property type="match status" value="1"/>
</dbReference>
<evidence type="ECO:0000256" key="2">
    <source>
        <dbReference type="ARBA" id="ARBA00023125"/>
    </source>
</evidence>
<comment type="caution">
    <text evidence="5">The sequence shown here is derived from an EMBL/GenBank/DDBJ whole genome shotgun (WGS) entry which is preliminary data.</text>
</comment>
<proteinExistence type="predicted"/>
<dbReference type="PANTHER" id="PTHR33204">
    <property type="entry name" value="TRANSCRIPTIONAL REGULATOR, MARR FAMILY"/>
    <property type="match status" value="1"/>
</dbReference>
<dbReference type="SUPFAM" id="SSF46785">
    <property type="entry name" value="Winged helix' DNA-binding domain"/>
    <property type="match status" value="1"/>
</dbReference>
<name>A0ABS0ACG0_9GAMM</name>
<dbReference type="Proteomes" id="UP000644441">
    <property type="component" value="Unassembled WGS sequence"/>
</dbReference>
<accession>A0ABS0ACG0</accession>
<keyword evidence="2" id="KW-0238">DNA-binding</keyword>
<dbReference type="EMBL" id="ARXR01000002">
    <property type="protein sequence ID" value="MBF5051821.1"/>
    <property type="molecule type" value="Genomic_DNA"/>
</dbReference>
<protein>
    <recommendedName>
        <fullName evidence="4">HTH hxlR-type domain-containing protein</fullName>
    </recommendedName>
</protein>
<reference evidence="5 6" key="1">
    <citation type="submission" date="2012-09" db="EMBL/GenBank/DDBJ databases">
        <title>Genome Sequence of alkane-degrading Bacterium Alcanivorax venustensis ISO4.</title>
        <authorList>
            <person name="Lai Q."/>
            <person name="Shao Z."/>
        </authorList>
    </citation>
    <scope>NUCLEOTIDE SEQUENCE [LARGE SCALE GENOMIC DNA]</scope>
    <source>
        <strain evidence="5 6">ISO4</strain>
    </source>
</reference>
<evidence type="ECO:0000313" key="5">
    <source>
        <dbReference type="EMBL" id="MBF5051821.1"/>
    </source>
</evidence>
<dbReference type="InterPro" id="IPR002577">
    <property type="entry name" value="HTH_HxlR"/>
</dbReference>
<dbReference type="Gene3D" id="1.10.10.10">
    <property type="entry name" value="Winged helix-like DNA-binding domain superfamily/Winged helix DNA-binding domain"/>
    <property type="match status" value="1"/>
</dbReference>
<dbReference type="RefSeq" id="WP_194854993.1">
    <property type="nucleotide sequence ID" value="NZ_ARXR01000002.1"/>
</dbReference>
<dbReference type="InterPro" id="IPR036390">
    <property type="entry name" value="WH_DNA-bd_sf"/>
</dbReference>
<organism evidence="5 6">
    <name type="scientific">Alloalcanivorax venustensis ISO4</name>
    <dbReference type="NCBI Taxonomy" id="1177184"/>
    <lineage>
        <taxon>Bacteria</taxon>
        <taxon>Pseudomonadati</taxon>
        <taxon>Pseudomonadota</taxon>
        <taxon>Gammaproteobacteria</taxon>
        <taxon>Oceanospirillales</taxon>
        <taxon>Alcanivoracaceae</taxon>
        <taxon>Alloalcanivorax</taxon>
    </lineage>
</organism>
<gene>
    <name evidence="5" type="ORF">ISO4_00423</name>
</gene>
<keyword evidence="1" id="KW-0805">Transcription regulation</keyword>
<dbReference type="PANTHER" id="PTHR33204:SF29">
    <property type="entry name" value="TRANSCRIPTIONAL REGULATOR"/>
    <property type="match status" value="1"/>
</dbReference>
<evidence type="ECO:0000259" key="4">
    <source>
        <dbReference type="PROSITE" id="PS51118"/>
    </source>
</evidence>
<evidence type="ECO:0000256" key="1">
    <source>
        <dbReference type="ARBA" id="ARBA00023015"/>
    </source>
</evidence>
<evidence type="ECO:0000313" key="6">
    <source>
        <dbReference type="Proteomes" id="UP000644441"/>
    </source>
</evidence>
<dbReference type="Pfam" id="PF01638">
    <property type="entry name" value="HxlR"/>
    <property type="match status" value="1"/>
</dbReference>
<evidence type="ECO:0000256" key="3">
    <source>
        <dbReference type="ARBA" id="ARBA00023163"/>
    </source>
</evidence>